<feature type="domain" description="VWFD" evidence="3">
    <location>
        <begin position="2414"/>
        <end position="2607"/>
    </location>
</feature>
<dbReference type="InterPro" id="IPR012334">
    <property type="entry name" value="Pectin_lyas_fold"/>
</dbReference>
<dbReference type="SUPFAM" id="SSF51126">
    <property type="entry name" value="Pectin lyase-like"/>
    <property type="match status" value="1"/>
</dbReference>
<evidence type="ECO:0000313" key="5">
    <source>
        <dbReference type="Proteomes" id="UP000323537"/>
    </source>
</evidence>
<protein>
    <submittedName>
        <fullName evidence="4">Surface glycoprotein</fullName>
    </submittedName>
</protein>
<feature type="compositionally biased region" description="Polar residues" evidence="1">
    <location>
        <begin position="1426"/>
        <end position="1437"/>
    </location>
</feature>
<dbReference type="InterPro" id="IPR043504">
    <property type="entry name" value="Peptidase_S1_PA_chymotrypsin"/>
</dbReference>
<dbReference type="GO" id="GO:0004252">
    <property type="term" value="F:serine-type endopeptidase activity"/>
    <property type="evidence" value="ECO:0007669"/>
    <property type="project" value="InterPro"/>
</dbReference>
<dbReference type="Proteomes" id="UP000323537">
    <property type="component" value="Unassembled WGS sequence"/>
</dbReference>
<evidence type="ECO:0000313" key="4">
    <source>
        <dbReference type="EMBL" id="SFH44882.1"/>
    </source>
</evidence>
<dbReference type="GO" id="GO:0006508">
    <property type="term" value="P:proteolysis"/>
    <property type="evidence" value="ECO:0007669"/>
    <property type="project" value="InterPro"/>
</dbReference>
<dbReference type="InterPro" id="IPR009003">
    <property type="entry name" value="Peptidase_S1_PA"/>
</dbReference>
<name>A0A1I3A401_9EURY</name>
<evidence type="ECO:0000256" key="2">
    <source>
        <dbReference type="SAM" id="Phobius"/>
    </source>
</evidence>
<feature type="compositionally biased region" description="Acidic residues" evidence="1">
    <location>
        <begin position="2892"/>
        <end position="2901"/>
    </location>
</feature>
<dbReference type="Pfam" id="PF13229">
    <property type="entry name" value="Beta_helix"/>
    <property type="match status" value="1"/>
</dbReference>
<dbReference type="InterPro" id="IPR001846">
    <property type="entry name" value="VWF_type-D"/>
</dbReference>
<feature type="region of interest" description="Disordered" evidence="1">
    <location>
        <begin position="3087"/>
        <end position="3146"/>
    </location>
</feature>
<proteinExistence type="predicted"/>
<dbReference type="InterPro" id="IPR039448">
    <property type="entry name" value="Beta_helix"/>
</dbReference>
<dbReference type="RefSeq" id="WP_149783781.1">
    <property type="nucleotide sequence ID" value="NZ_BAAADP010000001.1"/>
</dbReference>
<dbReference type="PROSITE" id="PS51233">
    <property type="entry name" value="VWFD"/>
    <property type="match status" value="2"/>
</dbReference>
<dbReference type="InterPro" id="IPR013783">
    <property type="entry name" value="Ig-like_fold"/>
</dbReference>
<dbReference type="PROSITE" id="PS00134">
    <property type="entry name" value="TRYPSIN_HIS"/>
    <property type="match status" value="1"/>
</dbReference>
<dbReference type="NCBIfam" id="TIGR04207">
    <property type="entry name" value="halo_sig_pep"/>
    <property type="match status" value="1"/>
</dbReference>
<dbReference type="Gene3D" id="2.60.40.10">
    <property type="entry name" value="Immunoglobulins"/>
    <property type="match status" value="2"/>
</dbReference>
<feature type="compositionally biased region" description="Low complexity" evidence="1">
    <location>
        <begin position="3112"/>
        <end position="3138"/>
    </location>
</feature>
<feature type="region of interest" description="Disordered" evidence="1">
    <location>
        <begin position="39"/>
        <end position="67"/>
    </location>
</feature>
<feature type="transmembrane region" description="Helical" evidence="2">
    <location>
        <begin position="3149"/>
        <end position="3169"/>
    </location>
</feature>
<dbReference type="SUPFAM" id="SSF63825">
    <property type="entry name" value="YWTD domain"/>
    <property type="match status" value="1"/>
</dbReference>
<dbReference type="SMART" id="SM00710">
    <property type="entry name" value="PbH1"/>
    <property type="match status" value="8"/>
</dbReference>
<keyword evidence="5" id="KW-1185">Reference proteome</keyword>
<dbReference type="PANTHER" id="PTHR13802">
    <property type="entry name" value="MUCIN 4-RELATED"/>
    <property type="match status" value="1"/>
</dbReference>
<feature type="compositionally biased region" description="Low complexity" evidence="1">
    <location>
        <begin position="54"/>
        <end position="67"/>
    </location>
</feature>
<sequence>MTTTRKQFNAVFFSCLMIISMVGGSVAFGGLATAAHDSTVEGNDGTLTNEDPGSEQNTTSESESTGTVQSDIVVAADPAVGDFDSIQSAIDDATDGDTIEVRPGTYTEAVVIRKNISLIAPDGATVENESIDYPAGIQVLGPATPTISGFTITGWRSGFSAGGSEGAWTLRDTMITDSEFGVGAAGTPASWTVANVTVTDTPTGLVAFESTGDWSVRESTFRRTGGISADDSTGDWTISRTTVRNGTDEEAINAEDSTGQWTVANATFVDNEDGIRAVGATDDWTVRDSTIDGATNNGVSAEETDGDWTLDSVTISETGGAAVDATRAEGQWTIKQSRLRNVSGAGVVADEATEGNATHNYWGASDGPSGNFNGSGAAAFENVVISPFYTDAELTTLSEEPPAREVTIEHDPSSGSTSGIGGDPKLVAEKLNIVPGGSESSIAVGGDSSVAFEIAKPSTGQTVTVEPEAGEPTVSAESIGFGIYSGDGTIGDSATILADSTRINVSVSGDTGMFADGVANDRTETSDPFAEYEVRLLRDGDVVDSTEPRLIGIGYNIGDGIKQNATAGEIEFSIPRENLNEGIDSEWVAAFSLGNDIEFAPVEVENEAGDETFNFTVDVSDVPPGEYTYRLELYDHDGLPGGGELDDRVINVFGVDEVVVESENVVDPPVSIEHNPGSSTISTPTGDGSVYADQLDIFVDTDDPVTFGGEGDLRLRVVDPDTGDAVTYTPTNDARTVPLDEIYRLGFQNDGTGEPQAQILPFPDSDSALNSDNIDVTVEGDTGIYTDGTFNEYVVELVDEEGDVIDSTDERLVGMGYEATFEQNGDIATITRDPAVGENWTVEFRVVGDNRTIPPSEQIIDQVEIDHADSDGEFEIPLNELDVDPGEYRWDLVIVDEQRAELDRERIISLSGSPQTGNGVRIREPIANEQLEITNINADGTVSAGEIIEINTTVRNTGEIETTQDVTFTVNDTLVETRDTITLGAGETQQLTFTAPTNEVDAGKTLPFTVETTDDDGSGSIEVLNESEFTVSLDSNATETTLTEETNLSVVVEVENVGGVSDSQTIAVDLLNQTEDGTRTPVSGPRESVELDPGENTTIETTVETDGLAPGAYTITTYSEDVEDNLGVTIRDEPELELAITEFNDSVVAGDTVSVTANVTDIDDTTHGEQLEFVVDGEIVETRTIEPSTTKSDYDVSGQRGIALAEDSIYVTENGDIVEIDRETGDIVSQFAAPDGTPRGLTYADGSLWFTDTTDANFEGGIVELDPETGAVRSQITNDRYDPSDLAYEDGSLWVLEVTSNSVRELDPDTGEQLSQFDVGASLDTTSPRGLSYQNETLWVGTSDTNELGQFTTDGRLIQRTGKRVTGYRSLASDGRALYGPDTDGHLTVLRQFDDSDPVSREQPTERFVYQTNESDVPEITAAVTSESANDSVTVSVNEPAGSDPTDQLVVDSIQGPSTITQTQRPSVSATVTNPTSNNTTESVAFGFDVDQDGTLETISTRELTLAPGANTTVGFTAPTSFDPGEYSYGIIAADETQRQVTVVGEEFETAVSTGDPHLVTFDGVAYDYMAAGEYTLVREPAGSLEIQARQEPIDRSNSVTINTALATTVGGESVVIDVTDSTPVQINGTPTEISDGEAVAVGNGTIERTGSSYAIVYPGEDDDPGPTDERVVVDVFDNRIDIEVRLDADRNRPVEGILGNIDDNSSNDIALANGTVVSNPSNSNELYGSFRDDWRVTENTTLFEYEGDNGPETYYDPTIPRGSFTVNDIDPDTRTEAEQLAAEAGLTPGTSAYRNALIDYALTGDESYFSSAQQQNASTDINETVTPDRPPELNGSNTLSVTATNASGDIVPGAEIKLYNDSFVILNSRQANQSGIGSWSTLTAGEYNVELYGPEGSFWGSTSVTVDNGASTTVQRTAPRLSQVTLEGDENGDGGFYGGQPVTISPEVRNDGPERPVRVQIHVDTNNDNSAEKNVFRGGLGTNISSDETGFYGYEYDPSTNGTKQVRVVTEAYLNNEWTKTDDSKLSESLKVEHNIVGYDPQNQTYNNITTSINTRTNPSASASLPNDVRISNVSLPGMDYTGGKRVINSTRKYPWSPVGELVLWNNRGNSPGYREQGHCTATIIDENHIITAAHCVYGSDYSRDSLISSGQRIWATEATKPVIEDTDEIRFVPGSNKSNNIAPNARVTYIQTYKKWTNKKKRTHDLAVLTIDDPNGDINETVIDNLNGNVNSTLASETGTFGYESYSEDSPVYGAENSLFTDSSVDDVHATGYPKKGPYVARDKAGYPESEQWDIIGDGQGTSPWTYGDCRSNNMCHQLATSGPLDESLYGGQSGGPVWKDSEGINAKPEIISILSAAPFIRGPADAIKDNIAIRINDKKYSDIGEMINNGYEQIPQENPVLDLPTQPDGDESGSATGDPHLTTYDGVAYDFQAAGEFILTNDSDGSPHVQARLRPVADRDVSVISAVATELNGTTVTIDARDEQMLTVDGIARSLETGESLAVGDGEIFRTPETYIVVYPGADGDVDDGDSRLEATVAGDRLDVVVKPNRTAVDSMTGLLGSPDGNPDNDLMLADGTTLSTSPSFETLYGQYREDYRVTAENSLFDYDAGESAAGFYDPNYPSDPVTVDDLPADDREVAIEAATNAGLEPGTAQFRDAVLDYALTEDPSYLASASMAADETEVTTDTTSAETTLTAPELTVEAGQVTSEAQPLDVTVGADHSAPDDVRVVIANGTQTVLEKNVTGAFESEETISWDTTVDGEPVADGVYTLGVIATSETGVRNTSTRGLLVDNTPPSVTVETNDTDLNATVDNTTVAFSYNDTAAGVDPDSVSVLEDGTTVTESARVNESTVRYELTDLEPGDNRTIEVRVADAAGIETNQTVSVTVATDDDSSESDADGGGGSGTTGGGGGGGTTGGVGDTTDGQDGDLETPDGPSISTTKRATISDTEPTTAGTTVNVSVGPLEWVRFGATEIDGSLTVGVYNSTPARGPQLAADQPFITGVDIGTPERVANRSATLQLELTETQLKTVSANVSTNDLVVLHASSGDETYEPIETETTRENGRVVLTAETDSFSRFIVTVDDDAGEDVEEQSSDAEESSTTDETDTGEPSTTDETGTGESSTTDDSTATAEGDTPGDESTEFPLSRVGLIMVAFVLTLAAVFVGRQIKKR</sequence>
<feature type="compositionally biased region" description="Acidic residues" evidence="1">
    <location>
        <begin position="3087"/>
        <end position="3111"/>
    </location>
</feature>
<feature type="region of interest" description="Disordered" evidence="1">
    <location>
        <begin position="2885"/>
        <end position="2960"/>
    </location>
</feature>
<dbReference type="InterPro" id="IPR018114">
    <property type="entry name" value="TRYPSIN_HIS"/>
</dbReference>
<organism evidence="4 5">
    <name type="scientific">Halorubrum aquaticum</name>
    <dbReference type="NCBI Taxonomy" id="387340"/>
    <lineage>
        <taxon>Archaea</taxon>
        <taxon>Methanobacteriati</taxon>
        <taxon>Methanobacteriota</taxon>
        <taxon>Stenosarchaea group</taxon>
        <taxon>Halobacteria</taxon>
        <taxon>Halobacteriales</taxon>
        <taxon>Haloferacaceae</taxon>
        <taxon>Halorubrum</taxon>
    </lineage>
</organism>
<keyword evidence="2" id="KW-1133">Transmembrane helix</keyword>
<dbReference type="InterPro" id="IPR026452">
    <property type="entry name" value="Surf_glycop_sig_pep"/>
</dbReference>
<feature type="region of interest" description="Disordered" evidence="1">
    <location>
        <begin position="1820"/>
        <end position="1841"/>
    </location>
</feature>
<feature type="compositionally biased region" description="Polar residues" evidence="1">
    <location>
        <begin position="2940"/>
        <end position="2960"/>
    </location>
</feature>
<feature type="domain" description="VWFD" evidence="3">
    <location>
        <begin position="1549"/>
        <end position="1743"/>
    </location>
</feature>
<dbReference type="PANTHER" id="PTHR13802:SF59">
    <property type="entry name" value="SUSHI DOMAIN-CONTAINING PROTEIN 2"/>
    <property type="match status" value="1"/>
</dbReference>
<feature type="compositionally biased region" description="Gly residues" evidence="1">
    <location>
        <begin position="2902"/>
        <end position="2923"/>
    </location>
</feature>
<feature type="region of interest" description="Disordered" evidence="1">
    <location>
        <begin position="1426"/>
        <end position="1446"/>
    </location>
</feature>
<dbReference type="InterPro" id="IPR001254">
    <property type="entry name" value="Trypsin_dom"/>
</dbReference>
<accession>A0A1I3A401</accession>
<dbReference type="OrthoDB" id="331677at2157"/>
<evidence type="ECO:0000259" key="3">
    <source>
        <dbReference type="PROSITE" id="PS51233"/>
    </source>
</evidence>
<evidence type="ECO:0000256" key="1">
    <source>
        <dbReference type="SAM" id="MobiDB-lite"/>
    </source>
</evidence>
<dbReference type="Pfam" id="PF00094">
    <property type="entry name" value="VWD"/>
    <property type="match status" value="2"/>
</dbReference>
<dbReference type="EMBL" id="FOPZ01000004">
    <property type="protein sequence ID" value="SFH44882.1"/>
    <property type="molecule type" value="Genomic_DNA"/>
</dbReference>
<dbReference type="InterPro" id="IPR006626">
    <property type="entry name" value="PbH1"/>
</dbReference>
<dbReference type="Pfam" id="PF00089">
    <property type="entry name" value="Trypsin"/>
    <property type="match status" value="1"/>
</dbReference>
<keyword evidence="2" id="KW-0812">Transmembrane</keyword>
<reference evidence="4 5" key="1">
    <citation type="submission" date="2016-10" db="EMBL/GenBank/DDBJ databases">
        <authorList>
            <person name="Varghese N."/>
            <person name="Submissions S."/>
        </authorList>
    </citation>
    <scope>NUCLEOTIDE SEQUENCE [LARGE SCALE GENOMIC DNA]</scope>
    <source>
        <strain evidence="4 5">CGMCC 1.6377</strain>
    </source>
</reference>
<keyword evidence="2" id="KW-0472">Membrane</keyword>
<dbReference type="SMART" id="SM00216">
    <property type="entry name" value="VWD"/>
    <property type="match status" value="2"/>
</dbReference>
<dbReference type="Gene3D" id="2.40.10.10">
    <property type="entry name" value="Trypsin-like serine proteases"/>
    <property type="match status" value="2"/>
</dbReference>
<feature type="region of interest" description="Disordered" evidence="1">
    <location>
        <begin position="404"/>
        <end position="424"/>
    </location>
</feature>
<dbReference type="InterPro" id="IPR011050">
    <property type="entry name" value="Pectin_lyase_fold/virulence"/>
</dbReference>
<dbReference type="Gene3D" id="2.160.20.10">
    <property type="entry name" value="Single-stranded right-handed beta-helix, Pectin lyase-like"/>
    <property type="match status" value="1"/>
</dbReference>
<dbReference type="InterPro" id="IPR051495">
    <property type="entry name" value="Epithelial_Barrier/Signaling"/>
</dbReference>
<dbReference type="SUPFAM" id="SSF50494">
    <property type="entry name" value="Trypsin-like serine proteases"/>
    <property type="match status" value="1"/>
</dbReference>
<gene>
    <name evidence="4" type="ORF">SAMN04488066_104133</name>
</gene>